<protein>
    <recommendedName>
        <fullName evidence="3">DUF2711 domain-containing protein</fullName>
    </recommendedName>
</protein>
<dbReference type="AlphaFoldDB" id="A0A1C3YXE6"/>
<keyword evidence="2" id="KW-1185">Reference proteome</keyword>
<evidence type="ECO:0000313" key="2">
    <source>
        <dbReference type="Proteomes" id="UP000181997"/>
    </source>
</evidence>
<organism evidence="1 2">
    <name type="scientific">[Bacillus] enclensis</name>
    <dbReference type="NCBI Taxonomy" id="1402860"/>
    <lineage>
        <taxon>Bacteria</taxon>
        <taxon>Bacillati</taxon>
        <taxon>Bacillota</taxon>
        <taxon>Bacilli</taxon>
        <taxon>Bacillales</taxon>
        <taxon>Bacillaceae</taxon>
        <taxon>Rossellomorea</taxon>
    </lineage>
</organism>
<proteinExistence type="predicted"/>
<dbReference type="EMBL" id="FMAU01000001">
    <property type="protein sequence ID" value="SCB74740.1"/>
    <property type="molecule type" value="Genomic_DNA"/>
</dbReference>
<dbReference type="Proteomes" id="UP000181997">
    <property type="component" value="Unassembled WGS sequence"/>
</dbReference>
<dbReference type="Pfam" id="PF10924">
    <property type="entry name" value="DUF2711"/>
    <property type="match status" value="1"/>
</dbReference>
<dbReference type="RefSeq" id="WP_244888116.1">
    <property type="nucleotide sequence ID" value="NZ_FMAU01000001.1"/>
</dbReference>
<sequence length="239" mass="28048">MEELEWMANAKSLPEPHRYAVCAYEDMPIKEFYEGVFEDVFIFYHPFIKPRTLDYERFMPDTYPARMEILKHCEAVTWEQVLALTGIPDAAQLDIGLRSLIYGLKREFANDKTAKIIANICEQEKIVCPTEGLFPEIIMAGLLESIKNLGHDWIWCGDEFCTERKLEYTADLIKDLDLLHRERRNLFTHDQSILITTHWDSHFSMLCSDKATLKKIVEECQLEGFYCNEKTEIYWSLSN</sequence>
<evidence type="ECO:0000313" key="1">
    <source>
        <dbReference type="EMBL" id="SCB74740.1"/>
    </source>
</evidence>
<accession>A0A1C3YXE6</accession>
<name>A0A1C3YXE6_9BACI</name>
<evidence type="ECO:0008006" key="3">
    <source>
        <dbReference type="Google" id="ProtNLM"/>
    </source>
</evidence>
<gene>
    <name evidence="1" type="ORF">GA0061094_0236</name>
</gene>
<dbReference type="InterPro" id="IPR024250">
    <property type="entry name" value="DUF2711"/>
</dbReference>
<reference evidence="2" key="1">
    <citation type="submission" date="2016-08" db="EMBL/GenBank/DDBJ databases">
        <authorList>
            <person name="Varghese N."/>
            <person name="Submissions Spin"/>
        </authorList>
    </citation>
    <scope>NUCLEOTIDE SEQUENCE [LARGE SCALE GENOMIC DNA]</scope>
    <source>
        <strain evidence="2">SGD-1123</strain>
    </source>
</reference>